<dbReference type="InterPro" id="IPR010280">
    <property type="entry name" value="U5_MeTrfase_fam"/>
</dbReference>
<dbReference type="InterPro" id="IPR053304">
    <property type="entry name" value="RNA_M5U_MTase"/>
</dbReference>
<feature type="binding site" evidence="4">
    <location>
        <position position="355"/>
    </location>
    <ligand>
        <name>S-adenosyl-L-methionine</name>
        <dbReference type="ChEBI" id="CHEBI:59789"/>
    </ligand>
</feature>
<comment type="caution">
    <text evidence="4">Lacks conserved residue(s) required for the propagation of feature annotation.</text>
</comment>
<feature type="binding site" evidence="4">
    <location>
        <position position="382"/>
    </location>
    <ligand>
        <name>S-adenosyl-L-methionine</name>
        <dbReference type="ChEBI" id="CHEBI:59789"/>
    </ligand>
</feature>
<dbReference type="OMA" id="HSLCVNK"/>
<dbReference type="eggNOG" id="ENOG502QTKF">
    <property type="taxonomic scope" value="Eukaryota"/>
</dbReference>
<feature type="region of interest" description="Disordered" evidence="5">
    <location>
        <begin position="436"/>
        <end position="471"/>
    </location>
</feature>
<accession>K0R9Z3</accession>
<dbReference type="SUPFAM" id="SSF53335">
    <property type="entry name" value="S-adenosyl-L-methionine-dependent methyltransferases"/>
    <property type="match status" value="2"/>
</dbReference>
<evidence type="ECO:0000256" key="3">
    <source>
        <dbReference type="ARBA" id="ARBA00022691"/>
    </source>
</evidence>
<evidence type="ECO:0000256" key="1">
    <source>
        <dbReference type="ARBA" id="ARBA00022603"/>
    </source>
</evidence>
<dbReference type="GO" id="GO:0008173">
    <property type="term" value="F:RNA methyltransferase activity"/>
    <property type="evidence" value="ECO:0007669"/>
    <property type="project" value="InterPro"/>
</dbReference>
<dbReference type="PROSITE" id="PS51687">
    <property type="entry name" value="SAM_MT_RNA_M5U"/>
    <property type="match status" value="1"/>
</dbReference>
<reference evidence="7 8" key="1">
    <citation type="journal article" date="2012" name="Genome Biol.">
        <title>Genome and low-iron response of an oceanic diatom adapted to chronic iron limitation.</title>
        <authorList>
            <person name="Lommer M."/>
            <person name="Specht M."/>
            <person name="Roy A.S."/>
            <person name="Kraemer L."/>
            <person name="Andreson R."/>
            <person name="Gutowska M.A."/>
            <person name="Wolf J."/>
            <person name="Bergner S.V."/>
            <person name="Schilhabel M.B."/>
            <person name="Klostermeier U.C."/>
            <person name="Beiko R.G."/>
            <person name="Rosenstiel P."/>
            <person name="Hippler M."/>
            <person name="Laroche J."/>
        </authorList>
    </citation>
    <scope>NUCLEOTIDE SEQUENCE [LARGE SCALE GENOMIC DNA]</scope>
    <source>
        <strain evidence="7 8">CCMP1005</strain>
    </source>
</reference>
<dbReference type="OrthoDB" id="10250660at2759"/>
<keyword evidence="1 4" id="KW-0489">Methyltransferase</keyword>
<evidence type="ECO:0000256" key="5">
    <source>
        <dbReference type="SAM" id="MobiDB-lite"/>
    </source>
</evidence>
<evidence type="ECO:0000256" key="4">
    <source>
        <dbReference type="PROSITE-ProRule" id="PRU01024"/>
    </source>
</evidence>
<keyword evidence="2 4" id="KW-0808">Transferase</keyword>
<feature type="chain" id="PRO_5003836139" evidence="6">
    <location>
        <begin position="35"/>
        <end position="619"/>
    </location>
</feature>
<evidence type="ECO:0000313" key="8">
    <source>
        <dbReference type="Proteomes" id="UP000266841"/>
    </source>
</evidence>
<name>K0R9Z3_THAOC</name>
<keyword evidence="6" id="KW-0732">Signal</keyword>
<dbReference type="Gene3D" id="3.40.50.150">
    <property type="entry name" value="Vaccinia Virus protein VP39"/>
    <property type="match status" value="1"/>
</dbReference>
<dbReference type="GO" id="GO:0006396">
    <property type="term" value="P:RNA processing"/>
    <property type="evidence" value="ECO:0007669"/>
    <property type="project" value="InterPro"/>
</dbReference>
<organism evidence="7 8">
    <name type="scientific">Thalassiosira oceanica</name>
    <name type="common">Marine diatom</name>
    <dbReference type="NCBI Taxonomy" id="159749"/>
    <lineage>
        <taxon>Eukaryota</taxon>
        <taxon>Sar</taxon>
        <taxon>Stramenopiles</taxon>
        <taxon>Ochrophyta</taxon>
        <taxon>Bacillariophyta</taxon>
        <taxon>Coscinodiscophyceae</taxon>
        <taxon>Thalassiosirophycidae</taxon>
        <taxon>Thalassiosirales</taxon>
        <taxon>Thalassiosiraceae</taxon>
        <taxon>Thalassiosira</taxon>
    </lineage>
</organism>
<keyword evidence="8" id="KW-1185">Reference proteome</keyword>
<dbReference type="EMBL" id="AGNL01045163">
    <property type="protein sequence ID" value="EJK49064.1"/>
    <property type="molecule type" value="Genomic_DNA"/>
</dbReference>
<sequence>MYPSQQQQEPFFPVVGLLNIFFVFPASQLGRVQAEPTQGSAAGSGTIITIGPIWTHPPLPSKEKVMRRITRGVFDLAVAASIVAPARGLSLRPRGFGRRDFRDGLSHQLGPPPITITTATGRPATRLGVRKSRVAEVDVVESARLYFSSSSVRKHIVGDRRRDGSFFRVVIPSEIRGWRSQAKLAVSPASTWNRSSGCKIGLYRRGSHEVVPIPDCAAHHPAINRAVDAVMRATTKVRTPAYQEITGEGLLRYVQCQVELTTGKVCLTLVMNAEKFKDAQPHLSYLVKELKRRDPKLWHSIWCHCNDSGGNAIFARDVSRWHQTDGPPYVRENIPGSDPNEKEGLLYFSPLVFRQANLMGFHEIAREVCEAIPGGSKVCELYAGVGLLGLSALLHHGKLAGANGDGRLGLGFLRCSDENPSNVKCFERAVASMPKHITGRTPRSFQKKGNKNQRRRGKKGPKGGGGGDEISLGDLMASIESGGGGGDRYESNPKDRVTYMQASASSALHRGQALGADVIIVDPPRKGLDDGVLDQLCRPVNPDQMYAERPGLISGLPRHAVNYANDARTLIYVSCGFDALARDTDRLVGSGAGWKLESATGYVLFPGSNHVETVVVFRR</sequence>
<dbReference type="PANTHER" id="PTHR47548">
    <property type="entry name" value="BNAA06G32370D PROTEIN"/>
    <property type="match status" value="1"/>
</dbReference>
<comment type="caution">
    <text evidence="7">The sequence shown here is derived from an EMBL/GenBank/DDBJ whole genome shotgun (WGS) entry which is preliminary data.</text>
</comment>
<evidence type="ECO:0000313" key="7">
    <source>
        <dbReference type="EMBL" id="EJK49064.1"/>
    </source>
</evidence>
<feature type="binding site" evidence="4">
    <location>
        <position position="522"/>
    </location>
    <ligand>
        <name>S-adenosyl-L-methionine</name>
        <dbReference type="ChEBI" id="CHEBI:59789"/>
    </ligand>
</feature>
<feature type="active site" description="Nucleophile" evidence="4">
    <location>
        <position position="575"/>
    </location>
</feature>
<evidence type="ECO:0000256" key="6">
    <source>
        <dbReference type="SAM" id="SignalP"/>
    </source>
</evidence>
<dbReference type="AlphaFoldDB" id="K0R9Z3"/>
<keyword evidence="3 4" id="KW-0949">S-adenosyl-L-methionine</keyword>
<dbReference type="PANTHER" id="PTHR47548:SF1">
    <property type="entry name" value="S-ADENOSYL-L-METHIONINE-DEPENDENT METHYLTRANSFERASES SUPERFAMILY PROTEIN"/>
    <property type="match status" value="1"/>
</dbReference>
<feature type="signal peptide" evidence="6">
    <location>
        <begin position="1"/>
        <end position="34"/>
    </location>
</feature>
<comment type="similarity">
    <text evidence="4">Belongs to the class I-like SAM-binding methyltransferase superfamily. RNA M5U methyltransferase family.</text>
</comment>
<gene>
    <name evidence="7" type="ORF">THAOC_32095</name>
</gene>
<dbReference type="Proteomes" id="UP000266841">
    <property type="component" value="Unassembled WGS sequence"/>
</dbReference>
<feature type="compositionally biased region" description="Basic residues" evidence="5">
    <location>
        <begin position="445"/>
        <end position="461"/>
    </location>
</feature>
<protein>
    <submittedName>
        <fullName evidence="7">Uncharacterized protein</fullName>
    </submittedName>
</protein>
<dbReference type="Gene3D" id="2.40.50.1070">
    <property type="match status" value="1"/>
</dbReference>
<proteinExistence type="inferred from homology"/>
<dbReference type="InterPro" id="IPR029063">
    <property type="entry name" value="SAM-dependent_MTases_sf"/>
</dbReference>
<evidence type="ECO:0000256" key="2">
    <source>
        <dbReference type="ARBA" id="ARBA00022679"/>
    </source>
</evidence>
<dbReference type="GO" id="GO:0032259">
    <property type="term" value="P:methylation"/>
    <property type="evidence" value="ECO:0007669"/>
    <property type="project" value="UniProtKB-KW"/>
</dbReference>